<keyword evidence="1" id="KW-0472">Membrane</keyword>
<reference evidence="2" key="1">
    <citation type="submission" date="2020-07" db="EMBL/GenBank/DDBJ databases">
        <title>Multicomponent nature underlies the extraordinary mechanical properties of spider dragline silk.</title>
        <authorList>
            <person name="Kono N."/>
            <person name="Nakamura H."/>
            <person name="Mori M."/>
            <person name="Yoshida Y."/>
            <person name="Ohtoshi R."/>
            <person name="Malay A.D."/>
            <person name="Moran D.A.P."/>
            <person name="Tomita M."/>
            <person name="Numata K."/>
            <person name="Arakawa K."/>
        </authorList>
    </citation>
    <scope>NUCLEOTIDE SEQUENCE</scope>
</reference>
<proteinExistence type="predicted"/>
<keyword evidence="3" id="KW-1185">Reference proteome</keyword>
<dbReference type="AlphaFoldDB" id="A0A8X6KQG9"/>
<dbReference type="Proteomes" id="UP000887116">
    <property type="component" value="Unassembled WGS sequence"/>
</dbReference>
<accession>A0A8X6KQG9</accession>
<name>A0A8X6KQG9_TRICU</name>
<evidence type="ECO:0000256" key="1">
    <source>
        <dbReference type="SAM" id="Phobius"/>
    </source>
</evidence>
<comment type="caution">
    <text evidence="2">The sequence shown here is derived from an EMBL/GenBank/DDBJ whole genome shotgun (WGS) entry which is preliminary data.</text>
</comment>
<keyword evidence="1" id="KW-0812">Transmembrane</keyword>
<dbReference type="OrthoDB" id="6414527at2759"/>
<dbReference type="EMBL" id="BMAO01021973">
    <property type="protein sequence ID" value="GFQ78888.1"/>
    <property type="molecule type" value="Genomic_DNA"/>
</dbReference>
<evidence type="ECO:0000313" key="2">
    <source>
        <dbReference type="EMBL" id="GFQ78888.1"/>
    </source>
</evidence>
<gene>
    <name evidence="2" type="primary">AVEN_261799_1</name>
    <name evidence="2" type="ORF">TNCT_207821</name>
</gene>
<feature type="transmembrane region" description="Helical" evidence="1">
    <location>
        <begin position="155"/>
        <end position="174"/>
    </location>
</feature>
<protein>
    <submittedName>
        <fullName evidence="2">Uncharacterized protein</fullName>
    </submittedName>
</protein>
<sequence>MFPTTRVAQRIGELTIHSALKLDWKPGSILNTLEKELQHKTDEVMCLEKSAVLLGTFDCLQQPDIIVVDEIRMGRFHCLHANRSTVWKSYTNNQSCHIPEHFYEMIEMFIMVRSEYVLPFAGHFRESSGNTIGMFRQSIQLYAPRKIQRLQFEETVYAFVVFFCAICYQLGGTVPDLKQFLFLYTYHHRGYAI</sequence>
<keyword evidence="1" id="KW-1133">Transmembrane helix</keyword>
<evidence type="ECO:0000313" key="3">
    <source>
        <dbReference type="Proteomes" id="UP000887116"/>
    </source>
</evidence>
<organism evidence="2 3">
    <name type="scientific">Trichonephila clavata</name>
    <name type="common">Joro spider</name>
    <name type="synonym">Nephila clavata</name>
    <dbReference type="NCBI Taxonomy" id="2740835"/>
    <lineage>
        <taxon>Eukaryota</taxon>
        <taxon>Metazoa</taxon>
        <taxon>Ecdysozoa</taxon>
        <taxon>Arthropoda</taxon>
        <taxon>Chelicerata</taxon>
        <taxon>Arachnida</taxon>
        <taxon>Araneae</taxon>
        <taxon>Araneomorphae</taxon>
        <taxon>Entelegynae</taxon>
        <taxon>Araneoidea</taxon>
        <taxon>Nephilidae</taxon>
        <taxon>Trichonephila</taxon>
    </lineage>
</organism>